<dbReference type="Pfam" id="PF22936">
    <property type="entry name" value="Pol_BBD"/>
    <property type="match status" value="1"/>
</dbReference>
<keyword evidence="4" id="KW-1185">Reference proteome</keyword>
<accession>A0A8R7JXX0</accession>
<proteinExistence type="predicted"/>
<evidence type="ECO:0000313" key="4">
    <source>
        <dbReference type="Proteomes" id="UP000015106"/>
    </source>
</evidence>
<dbReference type="PANTHER" id="PTHR47481">
    <property type="match status" value="1"/>
</dbReference>
<dbReference type="InterPro" id="IPR054722">
    <property type="entry name" value="PolX-like_BBD"/>
</dbReference>
<reference evidence="3" key="3">
    <citation type="submission" date="2022-06" db="UniProtKB">
        <authorList>
            <consortium name="EnsemblPlants"/>
        </authorList>
    </citation>
    <scope>IDENTIFICATION</scope>
</reference>
<dbReference type="Pfam" id="PF14223">
    <property type="entry name" value="Retrotran_gag_2"/>
    <property type="match status" value="1"/>
</dbReference>
<feature type="compositionally biased region" description="Low complexity" evidence="1">
    <location>
        <begin position="263"/>
        <end position="294"/>
    </location>
</feature>
<dbReference type="Gramene" id="TuG1812G0100000776.01.T01">
    <property type="protein sequence ID" value="TuG1812G0100000776.01.T01.cds331430"/>
    <property type="gene ID" value="TuG1812G0100000776.01"/>
</dbReference>
<feature type="domain" description="Retrovirus-related Pol polyprotein from transposon TNT 1-94-like beta-barrel" evidence="2">
    <location>
        <begin position="356"/>
        <end position="433"/>
    </location>
</feature>
<feature type="region of interest" description="Disordered" evidence="1">
    <location>
        <begin position="242"/>
        <end position="310"/>
    </location>
</feature>
<evidence type="ECO:0000256" key="1">
    <source>
        <dbReference type="SAM" id="MobiDB-lite"/>
    </source>
</evidence>
<reference evidence="4" key="1">
    <citation type="journal article" date="2013" name="Nature">
        <title>Draft genome of the wheat A-genome progenitor Triticum urartu.</title>
        <authorList>
            <person name="Ling H.Q."/>
            <person name="Zhao S."/>
            <person name="Liu D."/>
            <person name="Wang J."/>
            <person name="Sun H."/>
            <person name="Zhang C."/>
            <person name="Fan H."/>
            <person name="Li D."/>
            <person name="Dong L."/>
            <person name="Tao Y."/>
            <person name="Gao C."/>
            <person name="Wu H."/>
            <person name="Li Y."/>
            <person name="Cui Y."/>
            <person name="Guo X."/>
            <person name="Zheng S."/>
            <person name="Wang B."/>
            <person name="Yu K."/>
            <person name="Liang Q."/>
            <person name="Yang W."/>
            <person name="Lou X."/>
            <person name="Chen J."/>
            <person name="Feng M."/>
            <person name="Jian J."/>
            <person name="Zhang X."/>
            <person name="Luo G."/>
            <person name="Jiang Y."/>
            <person name="Liu J."/>
            <person name="Wang Z."/>
            <person name="Sha Y."/>
            <person name="Zhang B."/>
            <person name="Wu H."/>
            <person name="Tang D."/>
            <person name="Shen Q."/>
            <person name="Xue P."/>
            <person name="Zou S."/>
            <person name="Wang X."/>
            <person name="Liu X."/>
            <person name="Wang F."/>
            <person name="Yang Y."/>
            <person name="An X."/>
            <person name="Dong Z."/>
            <person name="Zhang K."/>
            <person name="Zhang X."/>
            <person name="Luo M.C."/>
            <person name="Dvorak J."/>
            <person name="Tong Y."/>
            <person name="Wang J."/>
            <person name="Yang H."/>
            <person name="Li Z."/>
            <person name="Wang D."/>
            <person name="Zhang A."/>
            <person name="Wang J."/>
        </authorList>
    </citation>
    <scope>NUCLEOTIDE SEQUENCE</scope>
    <source>
        <strain evidence="4">cv. G1812</strain>
    </source>
</reference>
<dbReference type="Proteomes" id="UP000015106">
    <property type="component" value="Chromosome 1"/>
</dbReference>
<evidence type="ECO:0000259" key="2">
    <source>
        <dbReference type="Pfam" id="PF22936"/>
    </source>
</evidence>
<sequence>MSLVPFGGSPGASSSISQPMATLGDTSREKLGRDNFLLWKATVLPPIRGAQLDGYLDGSIQAPAKTLDVQKADKSGTETVPNPEYARWIAQDQQVLGSLLTSLSREVLTQVVSMKTSAQVWTALEEMYSSVSRSRVIQLRTLFAGTRKNEMTATAYFTKMRGIADELTAAGKKIEDDDLISQILAGLDAEYNPFVSSIGARTDAYSLSEIYAQFLAFEARLESQNSGLQQYNSSVNLAARGGHGKGNCGGKNSSGGNRGGYGNNNRGGYNNYGNNYSQGNNYNHGNNSYSNNNRRGGRPGPGSGTNLPRGERPTCQICGKIGHPAHKCWYRFDPNYVTEERYGGAATTSYGVDSNWYFDTGATDHITGELDKLTTHARYNGPEQVHAANGAGMAISHIGHAIINSFDHTRNFHLNDILHVPQATKSLVSASRFAFDNNTIVEVHPHAFFVKDPTTKEILLHGPCERGLYPLKSPCSSPSS</sequence>
<feature type="compositionally biased region" description="Gly residues" evidence="1">
    <location>
        <begin position="244"/>
        <end position="262"/>
    </location>
</feature>
<dbReference type="EnsemblPlants" id="TuG1812G0100000776.01.T01">
    <property type="protein sequence ID" value="TuG1812G0100000776.01.T01.cds331430"/>
    <property type="gene ID" value="TuG1812G0100000776.01"/>
</dbReference>
<feature type="region of interest" description="Disordered" evidence="1">
    <location>
        <begin position="1"/>
        <end position="21"/>
    </location>
</feature>
<dbReference type="AlphaFoldDB" id="A0A8R7JXX0"/>
<feature type="compositionally biased region" description="Polar residues" evidence="1">
    <location>
        <begin position="11"/>
        <end position="20"/>
    </location>
</feature>
<dbReference type="PANTHER" id="PTHR47481:SF31">
    <property type="entry name" value="OS01G0873500 PROTEIN"/>
    <property type="match status" value="1"/>
</dbReference>
<organism evidence="3 4">
    <name type="scientific">Triticum urartu</name>
    <name type="common">Red wild einkorn</name>
    <name type="synonym">Crithodium urartu</name>
    <dbReference type="NCBI Taxonomy" id="4572"/>
    <lineage>
        <taxon>Eukaryota</taxon>
        <taxon>Viridiplantae</taxon>
        <taxon>Streptophyta</taxon>
        <taxon>Embryophyta</taxon>
        <taxon>Tracheophyta</taxon>
        <taxon>Spermatophyta</taxon>
        <taxon>Magnoliopsida</taxon>
        <taxon>Liliopsida</taxon>
        <taxon>Poales</taxon>
        <taxon>Poaceae</taxon>
        <taxon>BOP clade</taxon>
        <taxon>Pooideae</taxon>
        <taxon>Triticodae</taxon>
        <taxon>Triticeae</taxon>
        <taxon>Triticinae</taxon>
        <taxon>Triticum</taxon>
    </lineage>
</organism>
<evidence type="ECO:0000313" key="3">
    <source>
        <dbReference type="EnsemblPlants" id="TuG1812G0100000776.01.T01.cds331430"/>
    </source>
</evidence>
<reference evidence="3" key="2">
    <citation type="submission" date="2018-03" db="EMBL/GenBank/DDBJ databases">
        <title>The Triticum urartu genome reveals the dynamic nature of wheat genome evolution.</title>
        <authorList>
            <person name="Ling H."/>
            <person name="Ma B."/>
            <person name="Shi X."/>
            <person name="Liu H."/>
            <person name="Dong L."/>
            <person name="Sun H."/>
            <person name="Cao Y."/>
            <person name="Gao Q."/>
            <person name="Zheng S."/>
            <person name="Li Y."/>
            <person name="Yu Y."/>
            <person name="Du H."/>
            <person name="Qi M."/>
            <person name="Li Y."/>
            <person name="Yu H."/>
            <person name="Cui Y."/>
            <person name="Wang N."/>
            <person name="Chen C."/>
            <person name="Wu H."/>
            <person name="Zhao Y."/>
            <person name="Zhang J."/>
            <person name="Li Y."/>
            <person name="Zhou W."/>
            <person name="Zhang B."/>
            <person name="Hu W."/>
            <person name="Eijk M."/>
            <person name="Tang J."/>
            <person name="Witsenboer H."/>
            <person name="Zhao S."/>
            <person name="Li Z."/>
            <person name="Zhang A."/>
            <person name="Wang D."/>
            <person name="Liang C."/>
        </authorList>
    </citation>
    <scope>NUCLEOTIDE SEQUENCE [LARGE SCALE GENOMIC DNA]</scope>
    <source>
        <strain evidence="3">cv. G1812</strain>
    </source>
</reference>
<name>A0A8R7JXX0_TRIUA</name>
<protein>
    <recommendedName>
        <fullName evidence="2">Retrovirus-related Pol polyprotein from transposon TNT 1-94-like beta-barrel domain-containing protein</fullName>
    </recommendedName>
</protein>